<dbReference type="Gene3D" id="2.30.29.30">
    <property type="entry name" value="Pleckstrin-homology domain (PH domain)/Phosphotyrosine-binding domain (PTB)"/>
    <property type="match status" value="1"/>
</dbReference>
<sequence length="405" mass="44731">MADGADTRVNLAALKRVDPYAVEIVETGTQVAIYKFNSQSNEWEKTDVEGTLFLYARSGDPRHGFVVMNRLSTENLVEPITRDLEIQLQAPFLLYKNAKLSITGVWFYEESECTRIAQKLEALVKEETERRRPNLVQEKSNVDIMSLLTKAGQEYEQKGKPMSASNSVDVVRPTALRPTSNGGNSQSTPLSVADLFGMEPIHQSTQMPLHHCGSLFERLMSAGTPTGVPPPPLPNAELHTAQSLERELRGKEKLKANGTGEHPLPHAAPMHPSVPIKPGGLSKNSAVLTHPHIAEVMQKNTSGTPPRHTGLQSVALMSPMMFTSASGTSEQPVETVRVQTPVQRPAFQSREESHHPYLVDNEITPLTKAQLMQAFNYLLKNDSNFITQLHDAYVQSLKQSLKTGN</sequence>
<organism evidence="7 9">
    <name type="scientific">Daphnia magna</name>
    <dbReference type="NCBI Taxonomy" id="35525"/>
    <lineage>
        <taxon>Eukaryota</taxon>
        <taxon>Metazoa</taxon>
        <taxon>Ecdysozoa</taxon>
        <taxon>Arthropoda</taxon>
        <taxon>Crustacea</taxon>
        <taxon>Branchiopoda</taxon>
        <taxon>Diplostraca</taxon>
        <taxon>Cladocera</taxon>
        <taxon>Anomopoda</taxon>
        <taxon>Daphniidae</taxon>
        <taxon>Daphnia</taxon>
    </lineage>
</organism>
<keyword evidence="3" id="KW-0963">Cytoplasm</keyword>
<keyword evidence="9" id="KW-1185">Reference proteome</keyword>
<dbReference type="GO" id="GO:0003729">
    <property type="term" value="F:mRNA binding"/>
    <property type="evidence" value="ECO:0007669"/>
    <property type="project" value="TreeGrafter"/>
</dbReference>
<accession>A0A0P5NA77</accession>
<evidence type="ECO:0000256" key="2">
    <source>
        <dbReference type="ARBA" id="ARBA00008778"/>
    </source>
</evidence>
<dbReference type="InterPro" id="IPR031953">
    <property type="entry name" value="mRNA_decap_C"/>
</dbReference>
<dbReference type="GO" id="GO:0031087">
    <property type="term" value="P:deadenylation-independent decapping of nuclear-transcribed mRNA"/>
    <property type="evidence" value="ECO:0007669"/>
    <property type="project" value="TreeGrafter"/>
</dbReference>
<evidence type="ECO:0000313" key="8">
    <source>
        <dbReference type="EMBL" id="SVE79528.1"/>
    </source>
</evidence>
<feature type="domain" description="mRNA-decapping enzyme C-terminal" evidence="6">
    <location>
        <begin position="364"/>
        <end position="403"/>
    </location>
</feature>
<evidence type="ECO:0000313" key="9">
    <source>
        <dbReference type="Proteomes" id="UP000076858"/>
    </source>
</evidence>
<evidence type="ECO:0000256" key="3">
    <source>
        <dbReference type="ARBA" id="ARBA00022490"/>
    </source>
</evidence>
<keyword evidence="5" id="KW-0866">Nonsense-mediated mRNA decay</keyword>
<dbReference type="Pfam" id="PF06058">
    <property type="entry name" value="DCP1"/>
    <property type="match status" value="1"/>
</dbReference>
<dbReference type="PANTHER" id="PTHR16290">
    <property type="entry name" value="TRANSCRIPTION FACTOR SMIF DECAPPING ENZYME DCP1"/>
    <property type="match status" value="1"/>
</dbReference>
<dbReference type="InterPro" id="IPR010334">
    <property type="entry name" value="Dcp1"/>
</dbReference>
<dbReference type="PANTHER" id="PTHR16290:SF0">
    <property type="entry name" value="DECAPPING PROTEIN 1, ISOFORM A"/>
    <property type="match status" value="1"/>
</dbReference>
<keyword evidence="4" id="KW-0507">mRNA processing</keyword>
<evidence type="ECO:0000256" key="1">
    <source>
        <dbReference type="ARBA" id="ARBA00004496"/>
    </source>
</evidence>
<gene>
    <name evidence="8" type="primary">EOG090X07B6</name>
    <name evidence="7" type="ORF">APZ42_026675</name>
</gene>
<reference evidence="8" key="2">
    <citation type="submission" date="2018-08" db="EMBL/GenBank/DDBJ databases">
        <authorList>
            <person name="Cornetti L."/>
        </authorList>
    </citation>
    <scope>NUCLEOTIDE SEQUENCE</scope>
    <source>
        <strain evidence="8">CA-CH-1</strain>
    </source>
</reference>
<dbReference type="AlphaFoldDB" id="A0A0P5NA77"/>
<dbReference type="FunFam" id="2.30.29.30:FF:000425">
    <property type="entry name" value="mRNA-decapping enzyme 1B"/>
    <property type="match status" value="1"/>
</dbReference>
<dbReference type="GO" id="GO:0000184">
    <property type="term" value="P:nuclear-transcribed mRNA catabolic process, nonsense-mediated decay"/>
    <property type="evidence" value="ECO:0007669"/>
    <property type="project" value="UniProtKB-KW"/>
</dbReference>
<dbReference type="Pfam" id="PF16741">
    <property type="entry name" value="mRNA_decap_C"/>
    <property type="match status" value="1"/>
</dbReference>
<proteinExistence type="evidence at transcript level"/>
<dbReference type="GO" id="GO:0000932">
    <property type="term" value="C:P-body"/>
    <property type="evidence" value="ECO:0007669"/>
    <property type="project" value="TreeGrafter"/>
</dbReference>
<evidence type="ECO:0000256" key="5">
    <source>
        <dbReference type="ARBA" id="ARBA00023161"/>
    </source>
</evidence>
<dbReference type="GO" id="GO:0000290">
    <property type="term" value="P:deadenylation-dependent decapping of nuclear-transcribed mRNA"/>
    <property type="evidence" value="ECO:0007669"/>
    <property type="project" value="InterPro"/>
</dbReference>
<evidence type="ECO:0000256" key="4">
    <source>
        <dbReference type="ARBA" id="ARBA00022664"/>
    </source>
</evidence>
<dbReference type="STRING" id="35525.A0A0P5NA77"/>
<dbReference type="EMBL" id="LR009909">
    <property type="protein sequence ID" value="SVE79528.1"/>
    <property type="molecule type" value="mRNA"/>
</dbReference>
<dbReference type="Proteomes" id="UP000076858">
    <property type="component" value="Unassembled WGS sequence"/>
</dbReference>
<dbReference type="OrthoDB" id="440673at2759"/>
<protein>
    <submittedName>
        <fullName evidence="7">Decapping protein 1</fullName>
    </submittedName>
    <submittedName>
        <fullName evidence="8">EOG090X07B6</fullName>
    </submittedName>
</protein>
<dbReference type="SUPFAM" id="SSF50729">
    <property type="entry name" value="PH domain-like"/>
    <property type="match status" value="1"/>
</dbReference>
<comment type="subcellular location">
    <subcellularLocation>
        <location evidence="1">Cytoplasm</location>
    </subcellularLocation>
</comment>
<dbReference type="Gene3D" id="6.10.140.2030">
    <property type="match status" value="1"/>
</dbReference>
<reference evidence="7 9" key="1">
    <citation type="submission" date="2016-03" db="EMBL/GenBank/DDBJ databases">
        <title>EvidentialGene: Evidence-directed Construction of Genes on Genomes.</title>
        <authorList>
            <person name="Gilbert D.G."/>
            <person name="Choi J.-H."/>
            <person name="Mockaitis K."/>
            <person name="Colbourne J."/>
            <person name="Pfrender M."/>
        </authorList>
    </citation>
    <scope>NUCLEOTIDE SEQUENCE [LARGE SCALE GENOMIC DNA]</scope>
    <source>
        <strain evidence="7 9">Xinb3</strain>
        <tissue evidence="7">Complete organism</tissue>
    </source>
</reference>
<dbReference type="EMBL" id="LRGB01002101">
    <property type="protein sequence ID" value="KZS09198.1"/>
    <property type="molecule type" value="Genomic_DNA"/>
</dbReference>
<dbReference type="CDD" id="cd09804">
    <property type="entry name" value="Dcp1"/>
    <property type="match status" value="1"/>
</dbReference>
<dbReference type="GO" id="GO:0008047">
    <property type="term" value="F:enzyme activator activity"/>
    <property type="evidence" value="ECO:0007669"/>
    <property type="project" value="InterPro"/>
</dbReference>
<comment type="similarity">
    <text evidence="2">Belongs to the DCP1 family.</text>
</comment>
<evidence type="ECO:0000313" key="7">
    <source>
        <dbReference type="EMBL" id="KZS09198.1"/>
    </source>
</evidence>
<dbReference type="InterPro" id="IPR011993">
    <property type="entry name" value="PH-like_dom_sf"/>
</dbReference>
<dbReference type="GO" id="GO:0006397">
    <property type="term" value="P:mRNA processing"/>
    <property type="evidence" value="ECO:0007669"/>
    <property type="project" value="UniProtKB-KW"/>
</dbReference>
<evidence type="ECO:0000259" key="6">
    <source>
        <dbReference type="Pfam" id="PF16741"/>
    </source>
</evidence>
<name>A0A0P5NA77_9CRUS</name>